<keyword evidence="18" id="KW-1185">Reference proteome</keyword>
<keyword evidence="11" id="KW-1015">Disulfide bond</keyword>
<evidence type="ECO:0000259" key="16">
    <source>
        <dbReference type="PROSITE" id="PS50240"/>
    </source>
</evidence>
<evidence type="ECO:0000313" key="17">
    <source>
        <dbReference type="EMBL" id="KAF5917146.1"/>
    </source>
</evidence>
<feature type="domain" description="Peptidase S1" evidence="16">
    <location>
        <begin position="85"/>
        <end position="592"/>
    </location>
</feature>
<dbReference type="PANTHER" id="PTHR24271">
    <property type="entry name" value="KALLIKREIN-RELATED"/>
    <property type="match status" value="1"/>
</dbReference>
<comment type="subcellular location">
    <subcellularLocation>
        <location evidence="1">Cytoplasm</location>
    </subcellularLocation>
    <subcellularLocation>
        <location evidence="2">Secreted</location>
    </subcellularLocation>
</comment>
<keyword evidence="5" id="KW-0964">Secreted</keyword>
<feature type="domain" description="Peptidase S1" evidence="16">
    <location>
        <begin position="1084"/>
        <end position="1307"/>
    </location>
</feature>
<keyword evidence="8 15" id="KW-0378">Hydrolase</keyword>
<evidence type="ECO:0000256" key="5">
    <source>
        <dbReference type="ARBA" id="ARBA00022525"/>
    </source>
</evidence>
<dbReference type="InterPro" id="IPR043504">
    <property type="entry name" value="Peptidase_S1_PA_chymotrypsin"/>
</dbReference>
<evidence type="ECO:0000256" key="4">
    <source>
        <dbReference type="ARBA" id="ARBA00022490"/>
    </source>
</evidence>
<dbReference type="Pfam" id="PF00089">
    <property type="entry name" value="Trypsin"/>
    <property type="match status" value="8"/>
</dbReference>
<dbReference type="FunFam" id="2.40.10.10:FF:000056">
    <property type="entry name" value="Kallikrein related peptidase 11"/>
    <property type="match status" value="1"/>
</dbReference>
<feature type="domain" description="Peptidase S1" evidence="16">
    <location>
        <begin position="1318"/>
        <end position="1530"/>
    </location>
</feature>
<comment type="similarity">
    <text evidence="3">Belongs to the peptidase S1 family. Snake venom subfamily.</text>
</comment>
<dbReference type="Proteomes" id="UP000551758">
    <property type="component" value="Unassembled WGS sequence"/>
</dbReference>
<protein>
    <recommendedName>
        <fullName evidence="14">tissue kallikrein</fullName>
        <ecNumber evidence="14">3.4.21.35</ecNumber>
    </recommendedName>
</protein>
<accession>A0A7J7ENX5</accession>
<sequence length="2053" mass="222321">MDVSSVPVIQEAVGCTGLKLGRDLGAILPQVTERERDSRPQEKNWEVAHYGAQDLFAPVCYWSLTPPLWPTLLSSGLSHETDVKILSGRECVPHSQPWQVGLFVGTNLRCGGVLIDRRWVLTAAHCSNRYWVRLGEHRLSRLDWTEQIRRSGFSVTHPGYQGARQSHDNDLRLLRLGSPVFLTQSVQPLRLPTTCAAPGTECLVSGWGLTNQSWSPFPDQLQCLNVSIVSNAKCRAVFPGRITENMVCAGGVAGEDACQGDSGGPLVCGGVLQGLVSWGATEPSYCTATGAGPQSPSPRAQEPGACPSPLQAMTILRLIMLALVTGRVGGETRIIKGYECSPHSQPWQVALFQKTRLLCGATLIAPKWLLTAAHCRKPRYIAHLGEHNLQQRDGCEQTRIATESFPHPDFNNSLPNKDHRNDIMLVKMASPAIITWAVRPLALSSRCVTPGTRCLISGWGTTSSPQCRVSRGEHVHLPHTLRCANITIIEHKECENAYPGNITDTMVCASVREEGKDSCQGDSGGPLVCNGSLQGIISWGQDPCAVARKPGVYTKAMRSPHLHLSATSGARALAKLLLPLLTAQLWAAEALLLPVNDTGSDPVASGPVASGAPCARGSQPWQVSLFNGLSFHCAGVLVDKSWVLTAAHCGNDKPLWARVGDDHLLLLQGEQLRRTTRSIIHPKYHQGSGPLLPGRTDEHDLMLLKLARPAVLGSRIQTLRLPYRLKYNKGLSCSRVTILSPKECEVFYPGVVTSNMICAGLERGQDPCQSDSGGPLVCDETLQGILSWGVYPCGSAQHPAVYTQICKYASCISIASTTASCSPSSATSPFSFPNPTPHLSPALPSCSSLIPLPPTLTPGHSWADIRAIGAVECRPNSQPWQAGLFYLTHLFCGASLISDRWLLTAAHCRKPHLWVRLGEHHLWKWEGLEQLFRATDFFPHPGFNDDLSANDHNDDIMLIRLPRQARLGPAVQPLNLSQTCVSPGTQCLISGWGAVSSPKVQYPLTLQCANISILESKLCRRAYPGHISDSMICAGLWEGGRGSCQGDSGGPLVCDGTLAVWTWTFLLLLLEAWAGRLRAQESKVLDGHECQAHSQPWQAGLFQGVRLQCGAVLISDKWVLTAAHCKKKKYTVRLGEHSLQEKEGTEQRMAVAQSLPHPCYNSSSEDHKHDLMLIRLRGRVSLGPKVKPINLADRCAEAGQKCTISGWGTVTSPREDFPDTLTCAEVEIFPQKQCEDVYPGQVTDGMICAGSSSGADTCQGDSGGPLVCGGVLQGITSWGSDPCGQPERPGVYTNLCRYLDWIKKTMGNTERDRGEDKIIDGVPCPKGSQPWQVALLRGDQLHCGGVLLNEQWVLTAAHCTMSEYNVHMGSDQLDDPRAQKIRATRSFRHPSYSTQTHVNDIMLVKLNSRARLSSSVKKVNLPSSCDPPGTTCTVSGWGTTTSPVETYPSGLRCTDVRLISSQECKKFYKDLLGSSMLCAGIPNSKTNACNGDSGGPLMCKGTLQGLVSWGTFPCGQPNDPGVYTQVCKYIAPGPAPQPAAEAGAGLVTHAFSLAGSLTLLGTRRSSGPTEGITGRVPSLPVTTCISDSPCLPVCLPVTRAVPAPNPRTPGLVGSRTPAGMVMKTLAVVLVLIAAAWAEEQNKVLHGGPCEQTSHPYQAVLFTSGHLLCGGVLIHPLWVLTAAHCKKPNLQVYLGKHNLQQRESFQEQSSVVRAVAHPGYNAATHDQDIMLLRLARPAKFSEHIQPLPLERDCSANHTSCHILGWGKTADGNFPDTIQCAYIHLVSHEECERAYPGQITQNMVCAGDEKLGKDSCQGDSGGPLVCGDRLRGLVSWGNVPCGSKEKPGVYTNVQWPWLQQDPPGHGCPDSEGHRLFRIRLGHHYLDPIYESGQQMFQGIKSIPHPGYSHPSHSNDLMLIKLNRRIRETPSVKPINISSHCPTAGTSCLVSGWGTTSSPQVHYPKVLQCLDITVLSDERCRKAYPGQIDKTMFCAGDEVGKDSCQGDSGGPVVCNGYLQGLVSWGDLPCGKPNRPGVYTNLCRFTKWIQDTIRSNS</sequence>
<dbReference type="FunFam" id="2.40.10.10:FF:000041">
    <property type="entry name" value="kallikrein-6 isoform X2"/>
    <property type="match status" value="1"/>
</dbReference>
<keyword evidence="7" id="KW-0732">Signal</keyword>
<evidence type="ECO:0000256" key="10">
    <source>
        <dbReference type="ARBA" id="ARBA00023145"/>
    </source>
</evidence>
<dbReference type="EMBL" id="JACDTQ010002604">
    <property type="protein sequence ID" value="KAF5917146.1"/>
    <property type="molecule type" value="Genomic_DNA"/>
</dbReference>
<evidence type="ECO:0000256" key="13">
    <source>
        <dbReference type="ARBA" id="ARBA00036706"/>
    </source>
</evidence>
<proteinExistence type="inferred from homology"/>
<dbReference type="GO" id="GO:0048812">
    <property type="term" value="P:neuron projection morphogenesis"/>
    <property type="evidence" value="ECO:0007669"/>
    <property type="project" value="TreeGrafter"/>
</dbReference>
<keyword evidence="4" id="KW-0963">Cytoplasm</keyword>
<dbReference type="InterPro" id="IPR001254">
    <property type="entry name" value="Trypsin_dom"/>
</dbReference>
<evidence type="ECO:0000256" key="11">
    <source>
        <dbReference type="ARBA" id="ARBA00023157"/>
    </source>
</evidence>
<dbReference type="GO" id="GO:0006508">
    <property type="term" value="P:proteolysis"/>
    <property type="evidence" value="ECO:0007669"/>
    <property type="project" value="UniProtKB-KW"/>
</dbReference>
<dbReference type="PRINTS" id="PR00722">
    <property type="entry name" value="CHYMOTRYPSIN"/>
</dbReference>
<keyword evidence="12" id="KW-0325">Glycoprotein</keyword>
<dbReference type="GO" id="GO:0030141">
    <property type="term" value="C:secretory granule"/>
    <property type="evidence" value="ECO:0007669"/>
    <property type="project" value="TreeGrafter"/>
</dbReference>
<evidence type="ECO:0000256" key="15">
    <source>
        <dbReference type="RuleBase" id="RU363034"/>
    </source>
</evidence>
<dbReference type="GO" id="GO:0004252">
    <property type="term" value="F:serine-type endopeptidase activity"/>
    <property type="evidence" value="ECO:0007669"/>
    <property type="project" value="UniProtKB-EC"/>
</dbReference>
<evidence type="ECO:0000256" key="1">
    <source>
        <dbReference type="ARBA" id="ARBA00004496"/>
    </source>
</evidence>
<comment type="catalytic activity">
    <reaction evidence="13">
        <text>Preferential cleavage of Arg-|-Xaa bonds in small molecule substrates. Highly selective action to release kallidin (lysyl-bradykinin) from kininogen involves hydrolysis of Met-|-Xaa or Leu-|-Xaa.</text>
        <dbReference type="EC" id="3.4.21.35"/>
    </reaction>
</comment>
<comment type="caution">
    <text evidence="17">The sequence shown here is derived from an EMBL/GenBank/DDBJ whole genome shotgun (WGS) entry which is preliminary data.</text>
</comment>
<dbReference type="FunFam" id="2.40.10.10:FF:000010">
    <property type="entry name" value="Kallikrein related peptidase 11"/>
    <property type="match status" value="6"/>
</dbReference>
<dbReference type="InterPro" id="IPR033116">
    <property type="entry name" value="TRYPSIN_SER"/>
</dbReference>
<name>A0A7J7ENX5_DICBM</name>
<evidence type="ECO:0000256" key="12">
    <source>
        <dbReference type="ARBA" id="ARBA00023180"/>
    </source>
</evidence>
<dbReference type="CDD" id="cd00190">
    <property type="entry name" value="Tryp_SPc"/>
    <property type="match status" value="8"/>
</dbReference>
<keyword evidence="10" id="KW-0865">Zymogen</keyword>
<dbReference type="FunFam" id="2.40.10.10:FF:000099">
    <property type="entry name" value="Kallikrein related-peptidase 10"/>
    <property type="match status" value="1"/>
</dbReference>
<evidence type="ECO:0000256" key="9">
    <source>
        <dbReference type="ARBA" id="ARBA00022825"/>
    </source>
</evidence>
<dbReference type="InterPro" id="IPR001314">
    <property type="entry name" value="Peptidase_S1A"/>
</dbReference>
<evidence type="ECO:0000256" key="2">
    <source>
        <dbReference type="ARBA" id="ARBA00004613"/>
    </source>
</evidence>
<dbReference type="InterPro" id="IPR009003">
    <property type="entry name" value="Peptidase_S1_PA"/>
</dbReference>
<dbReference type="FunFam" id="2.40.10.10:FF:000259">
    <property type="match status" value="1"/>
</dbReference>
<dbReference type="GO" id="GO:0007613">
    <property type="term" value="P:memory"/>
    <property type="evidence" value="ECO:0007669"/>
    <property type="project" value="TreeGrafter"/>
</dbReference>
<keyword evidence="6 15" id="KW-0645">Protease</keyword>
<evidence type="ECO:0000256" key="8">
    <source>
        <dbReference type="ARBA" id="ARBA00022801"/>
    </source>
</evidence>
<dbReference type="FunFam" id="2.40.10.10:FF:000088">
    <property type="entry name" value="kallikrein-6 isoform X1"/>
    <property type="match status" value="1"/>
</dbReference>
<dbReference type="InterPro" id="IPR018114">
    <property type="entry name" value="TRYPSIN_HIS"/>
</dbReference>
<feature type="domain" description="Peptidase S1" evidence="16">
    <location>
        <begin position="867"/>
        <end position="1084"/>
    </location>
</feature>
<gene>
    <name evidence="17" type="ORF">HPG69_014079</name>
</gene>
<dbReference type="PROSITE" id="PS00134">
    <property type="entry name" value="TRYPSIN_HIS"/>
    <property type="match status" value="5"/>
</dbReference>
<evidence type="ECO:0000313" key="18">
    <source>
        <dbReference type="Proteomes" id="UP000551758"/>
    </source>
</evidence>
<evidence type="ECO:0000256" key="14">
    <source>
        <dbReference type="ARBA" id="ARBA00039014"/>
    </source>
</evidence>
<keyword evidence="9 15" id="KW-0720">Serine protease</keyword>
<evidence type="ECO:0000256" key="6">
    <source>
        <dbReference type="ARBA" id="ARBA00022670"/>
    </source>
</evidence>
<dbReference type="FunFam" id="2.40.10.10:FF:000021">
    <property type="entry name" value="Kallikrein 1"/>
    <property type="match status" value="3"/>
</dbReference>
<organism evidence="17 18">
    <name type="scientific">Diceros bicornis minor</name>
    <name type="common">South-central black rhinoceros</name>
    <dbReference type="NCBI Taxonomy" id="77932"/>
    <lineage>
        <taxon>Eukaryota</taxon>
        <taxon>Metazoa</taxon>
        <taxon>Chordata</taxon>
        <taxon>Craniata</taxon>
        <taxon>Vertebrata</taxon>
        <taxon>Euteleostomi</taxon>
        <taxon>Mammalia</taxon>
        <taxon>Eutheria</taxon>
        <taxon>Laurasiatheria</taxon>
        <taxon>Perissodactyla</taxon>
        <taxon>Rhinocerotidae</taxon>
        <taxon>Diceros</taxon>
    </lineage>
</organism>
<evidence type="ECO:0000256" key="3">
    <source>
        <dbReference type="ARBA" id="ARBA00009228"/>
    </source>
</evidence>
<feature type="domain" description="Peptidase S1" evidence="16">
    <location>
        <begin position="1644"/>
        <end position="2050"/>
    </location>
</feature>
<dbReference type="PROSITE" id="PS50240">
    <property type="entry name" value="TRYPSIN_DOM"/>
    <property type="match status" value="6"/>
</dbReference>
<dbReference type="PANTHER" id="PTHR24271:SF62">
    <property type="entry name" value="KALLIKREIN-8"/>
    <property type="match status" value="1"/>
</dbReference>
<feature type="domain" description="Peptidase S1" evidence="16">
    <location>
        <begin position="608"/>
        <end position="817"/>
    </location>
</feature>
<dbReference type="SUPFAM" id="SSF50494">
    <property type="entry name" value="Trypsin-like serine proteases"/>
    <property type="match status" value="8"/>
</dbReference>
<dbReference type="Gene3D" id="2.40.10.10">
    <property type="entry name" value="Trypsin-like serine proteases"/>
    <property type="match status" value="16"/>
</dbReference>
<evidence type="ECO:0000256" key="7">
    <source>
        <dbReference type="ARBA" id="ARBA00022729"/>
    </source>
</evidence>
<dbReference type="SMART" id="SM00020">
    <property type="entry name" value="Tryp_SPc"/>
    <property type="match status" value="8"/>
</dbReference>
<dbReference type="PROSITE" id="PS00135">
    <property type="entry name" value="TRYPSIN_SER"/>
    <property type="match status" value="6"/>
</dbReference>
<reference evidence="17 18" key="1">
    <citation type="journal article" date="2020" name="Mol. Biol. Evol.">
        <title>Interspecific Gene Flow and the Evolution of Specialization in Black and White Rhinoceros.</title>
        <authorList>
            <person name="Moodley Y."/>
            <person name="Westbury M.V."/>
            <person name="Russo I.M."/>
            <person name="Gopalakrishnan S."/>
            <person name="Rakotoarivelo A."/>
            <person name="Olsen R.A."/>
            <person name="Prost S."/>
            <person name="Tunstall T."/>
            <person name="Ryder O.A."/>
            <person name="Dalen L."/>
            <person name="Bruford M.W."/>
        </authorList>
    </citation>
    <scope>NUCLEOTIDE SEQUENCE [LARGE SCALE GENOMIC DNA]</scope>
    <source>
        <strain evidence="17">SBR-YM</strain>
        <tissue evidence="17">Skin</tissue>
    </source>
</reference>
<dbReference type="EC" id="3.4.21.35" evidence="14"/>
<dbReference type="GO" id="GO:0005576">
    <property type="term" value="C:extracellular region"/>
    <property type="evidence" value="ECO:0007669"/>
    <property type="project" value="UniProtKB-SubCell"/>
</dbReference>